<keyword evidence="8" id="KW-0175">Coiled coil</keyword>
<dbReference type="PROSITE" id="PS00463">
    <property type="entry name" value="ZN2_CY6_FUNGAL_1"/>
    <property type="match status" value="1"/>
</dbReference>
<keyword evidence="12" id="KW-1185">Reference proteome</keyword>
<evidence type="ECO:0000256" key="9">
    <source>
        <dbReference type="SAM" id="MobiDB-lite"/>
    </source>
</evidence>
<accession>A0A9Q8Q988</accession>
<dbReference type="GO" id="GO:0005634">
    <property type="term" value="C:nucleus"/>
    <property type="evidence" value="ECO:0007669"/>
    <property type="project" value="UniProtKB-SubCell"/>
</dbReference>
<dbReference type="PANTHER" id="PTHR31313">
    <property type="entry name" value="TY1 ENHANCER ACTIVATOR"/>
    <property type="match status" value="1"/>
</dbReference>
<keyword evidence="6" id="KW-0804">Transcription</keyword>
<evidence type="ECO:0000313" key="11">
    <source>
        <dbReference type="EMBL" id="UNI15340.1"/>
    </source>
</evidence>
<evidence type="ECO:0000259" key="10">
    <source>
        <dbReference type="PROSITE" id="PS50048"/>
    </source>
</evidence>
<evidence type="ECO:0000256" key="3">
    <source>
        <dbReference type="ARBA" id="ARBA00022833"/>
    </source>
</evidence>
<dbReference type="InterPro" id="IPR051615">
    <property type="entry name" value="Transcr_Regulatory_Elem"/>
</dbReference>
<sequence>MPRRQQVRMACLRCRRRRAKCSGDNPCERCKEARQHCTFDRSGRESKDDLRAEIERLRQINKQKDALLDALSSKVDIGTYRAVTDGVNDGTEAHQDNLGELAEIKAGVAHQRARTRSERRPSVVVSAAKSAGAMPTAVCPHCRGAPFTMQSQSQSQSQLLSSRTTRDEGSPTRNSERNLFAKACDIEDFATQSLMPLSIPSWILSVSPPTGEEGLSLPLVDKWTRTGWAEAGVRKLLESLLTWDYLPFCLVCKEPFLHDYTTGNSRYCSSALVNALLALAIRTVNLDEHQRQQQDGRENFASMPNSPDDLALFEEAEALVKGGAHSLTLPDIQALGILSIYHLSCGHEADAAVQAEVFAASMTTLCLQESPMGTQEKQYARVLAMAYCGSISLKRILKLTAIRHAGQYANVLQDDGIVLDQSCGSGTPCLVECNTHEIPDAHISQLYNLQLIPAKIFQLTEWVYKMVASSRMRDPATYVGASQVMAVYTRCLDWYQSLFALLKKGSSNSPFGLFIQ</sequence>
<evidence type="ECO:0000256" key="1">
    <source>
        <dbReference type="ARBA" id="ARBA00004123"/>
    </source>
</evidence>
<keyword evidence="4" id="KW-0805">Transcription regulation</keyword>
<dbReference type="SMART" id="SM00066">
    <property type="entry name" value="GAL4"/>
    <property type="match status" value="1"/>
</dbReference>
<evidence type="ECO:0000313" key="12">
    <source>
        <dbReference type="Proteomes" id="UP000829364"/>
    </source>
</evidence>
<dbReference type="Gene3D" id="4.10.240.10">
    <property type="entry name" value="Zn(2)-C6 fungal-type DNA-binding domain"/>
    <property type="match status" value="1"/>
</dbReference>
<dbReference type="RefSeq" id="XP_047838821.1">
    <property type="nucleotide sequence ID" value="XM_047982853.1"/>
</dbReference>
<keyword evidence="7" id="KW-0539">Nucleus</keyword>
<comment type="subcellular location">
    <subcellularLocation>
        <location evidence="1">Nucleus</location>
    </subcellularLocation>
</comment>
<keyword evidence="2" id="KW-0479">Metal-binding</keyword>
<feature type="region of interest" description="Disordered" evidence="9">
    <location>
        <begin position="148"/>
        <end position="174"/>
    </location>
</feature>
<dbReference type="OrthoDB" id="4925511at2759"/>
<dbReference type="InterPro" id="IPR001138">
    <property type="entry name" value="Zn2Cys6_DnaBD"/>
</dbReference>
<gene>
    <name evidence="11" type="ORF">JDV02_001880</name>
</gene>
<keyword evidence="3" id="KW-0862">Zinc</keyword>
<dbReference type="Proteomes" id="UP000829364">
    <property type="component" value="Chromosome 2"/>
</dbReference>
<dbReference type="PANTHER" id="PTHR31313:SF4">
    <property type="entry name" value="CONIDIAL DEVELOPMENT PROTEIN FLUFFY"/>
    <property type="match status" value="1"/>
</dbReference>
<dbReference type="AlphaFoldDB" id="A0A9Q8Q988"/>
<evidence type="ECO:0000256" key="8">
    <source>
        <dbReference type="SAM" id="Coils"/>
    </source>
</evidence>
<dbReference type="EMBL" id="CP086355">
    <property type="protein sequence ID" value="UNI15340.1"/>
    <property type="molecule type" value="Genomic_DNA"/>
</dbReference>
<protein>
    <recommendedName>
        <fullName evidence="10">Zn(2)-C6 fungal-type domain-containing protein</fullName>
    </recommendedName>
</protein>
<evidence type="ECO:0000256" key="4">
    <source>
        <dbReference type="ARBA" id="ARBA00023015"/>
    </source>
</evidence>
<reference evidence="11" key="1">
    <citation type="submission" date="2021-11" db="EMBL/GenBank/DDBJ databases">
        <title>Purpureocillium_takamizusanense_genome.</title>
        <authorList>
            <person name="Nguyen N.-H."/>
        </authorList>
    </citation>
    <scope>NUCLEOTIDE SEQUENCE</scope>
    <source>
        <strain evidence="11">PT3</strain>
    </source>
</reference>
<dbReference type="GO" id="GO:0003677">
    <property type="term" value="F:DNA binding"/>
    <property type="evidence" value="ECO:0007669"/>
    <property type="project" value="UniProtKB-KW"/>
</dbReference>
<evidence type="ECO:0000256" key="7">
    <source>
        <dbReference type="ARBA" id="ARBA00023242"/>
    </source>
</evidence>
<name>A0A9Q8Q988_9HYPO</name>
<dbReference type="GeneID" id="72063841"/>
<feature type="domain" description="Zn(2)-C6 fungal-type" evidence="10">
    <location>
        <begin position="10"/>
        <end position="39"/>
    </location>
</feature>
<dbReference type="KEGG" id="ptkz:JDV02_001880"/>
<dbReference type="SUPFAM" id="SSF57701">
    <property type="entry name" value="Zn2/Cys6 DNA-binding domain"/>
    <property type="match status" value="1"/>
</dbReference>
<dbReference type="Pfam" id="PF00172">
    <property type="entry name" value="Zn_clus"/>
    <property type="match status" value="1"/>
</dbReference>
<dbReference type="GO" id="GO:0000981">
    <property type="term" value="F:DNA-binding transcription factor activity, RNA polymerase II-specific"/>
    <property type="evidence" value="ECO:0007669"/>
    <property type="project" value="InterPro"/>
</dbReference>
<evidence type="ECO:0000256" key="2">
    <source>
        <dbReference type="ARBA" id="ARBA00022723"/>
    </source>
</evidence>
<dbReference type="GO" id="GO:0008270">
    <property type="term" value="F:zinc ion binding"/>
    <property type="evidence" value="ECO:0007669"/>
    <property type="project" value="InterPro"/>
</dbReference>
<proteinExistence type="predicted"/>
<keyword evidence="5" id="KW-0238">DNA-binding</keyword>
<dbReference type="PROSITE" id="PS50048">
    <property type="entry name" value="ZN2_CY6_FUNGAL_2"/>
    <property type="match status" value="1"/>
</dbReference>
<feature type="compositionally biased region" description="Basic and acidic residues" evidence="9">
    <location>
        <begin position="164"/>
        <end position="174"/>
    </location>
</feature>
<evidence type="ECO:0000256" key="5">
    <source>
        <dbReference type="ARBA" id="ARBA00023125"/>
    </source>
</evidence>
<evidence type="ECO:0000256" key="6">
    <source>
        <dbReference type="ARBA" id="ARBA00023163"/>
    </source>
</evidence>
<feature type="compositionally biased region" description="Low complexity" evidence="9">
    <location>
        <begin position="150"/>
        <end position="162"/>
    </location>
</feature>
<feature type="coiled-coil region" evidence="8">
    <location>
        <begin position="47"/>
        <end position="74"/>
    </location>
</feature>
<organism evidence="11 12">
    <name type="scientific">Purpureocillium takamizusanense</name>
    <dbReference type="NCBI Taxonomy" id="2060973"/>
    <lineage>
        <taxon>Eukaryota</taxon>
        <taxon>Fungi</taxon>
        <taxon>Dikarya</taxon>
        <taxon>Ascomycota</taxon>
        <taxon>Pezizomycotina</taxon>
        <taxon>Sordariomycetes</taxon>
        <taxon>Hypocreomycetidae</taxon>
        <taxon>Hypocreales</taxon>
        <taxon>Ophiocordycipitaceae</taxon>
        <taxon>Purpureocillium</taxon>
    </lineage>
</organism>
<dbReference type="InterPro" id="IPR036864">
    <property type="entry name" value="Zn2-C6_fun-type_DNA-bd_sf"/>
</dbReference>